<evidence type="ECO:0000313" key="11">
    <source>
        <dbReference type="Proteomes" id="UP000286561"/>
    </source>
</evidence>
<dbReference type="Proteomes" id="UP000095679">
    <property type="component" value="Unassembled WGS sequence"/>
</dbReference>
<evidence type="ECO:0000313" key="8">
    <source>
        <dbReference type="Proteomes" id="UP000095390"/>
    </source>
</evidence>
<dbReference type="GO" id="GO:0003677">
    <property type="term" value="F:DNA binding"/>
    <property type="evidence" value="ECO:0007669"/>
    <property type="project" value="UniProtKB-UniRule"/>
</dbReference>
<accession>A0A173SSM6</accession>
<dbReference type="Proteomes" id="UP000095390">
    <property type="component" value="Unassembled WGS sequence"/>
</dbReference>
<dbReference type="EMBL" id="QRQO01000047">
    <property type="protein sequence ID" value="RHN10417.1"/>
    <property type="molecule type" value="Genomic_DNA"/>
</dbReference>
<dbReference type="Proteomes" id="UP000286561">
    <property type="component" value="Unassembled WGS sequence"/>
</dbReference>
<dbReference type="InterPro" id="IPR050624">
    <property type="entry name" value="HTH-type_Tx_Regulator"/>
</dbReference>
<dbReference type="OrthoDB" id="9810250at2"/>
<feature type="DNA-binding region" description="H-T-H motif" evidence="2">
    <location>
        <begin position="26"/>
        <end position="45"/>
    </location>
</feature>
<dbReference type="EMBL" id="CYYC01000011">
    <property type="protein sequence ID" value="CUM93371.1"/>
    <property type="molecule type" value="Genomic_DNA"/>
</dbReference>
<reference evidence="8 9" key="1">
    <citation type="submission" date="2015-09" db="EMBL/GenBank/DDBJ databases">
        <authorList>
            <consortium name="Pathogen Informatics"/>
        </authorList>
    </citation>
    <scope>NUCLEOTIDE SEQUENCE [LARGE SCALE GENOMIC DNA]</scope>
    <source>
        <strain evidence="5 9">2789STDY5834835</strain>
        <strain evidence="4 8">2789STDY5834966</strain>
    </source>
</reference>
<organism evidence="4 8">
    <name type="scientific">Anaerobutyricum hallii</name>
    <dbReference type="NCBI Taxonomy" id="39488"/>
    <lineage>
        <taxon>Bacteria</taxon>
        <taxon>Bacillati</taxon>
        <taxon>Bacillota</taxon>
        <taxon>Clostridia</taxon>
        <taxon>Lachnospirales</taxon>
        <taxon>Lachnospiraceae</taxon>
        <taxon>Anaerobutyricum</taxon>
    </lineage>
</organism>
<dbReference type="Pfam" id="PF00440">
    <property type="entry name" value="TetR_N"/>
    <property type="match status" value="1"/>
</dbReference>
<dbReference type="RefSeq" id="WP_005347709.1">
    <property type="nucleotide sequence ID" value="NZ_BLYK01000067.1"/>
</dbReference>
<dbReference type="Pfam" id="PF14278">
    <property type="entry name" value="TetR_C_8"/>
    <property type="match status" value="1"/>
</dbReference>
<proteinExistence type="predicted"/>
<dbReference type="InterPro" id="IPR039532">
    <property type="entry name" value="TetR_C_Firmicutes"/>
</dbReference>
<evidence type="ECO:0000256" key="1">
    <source>
        <dbReference type="ARBA" id="ARBA00023125"/>
    </source>
</evidence>
<evidence type="ECO:0000256" key="2">
    <source>
        <dbReference type="PROSITE-ProRule" id="PRU00335"/>
    </source>
</evidence>
<evidence type="ECO:0000313" key="6">
    <source>
        <dbReference type="EMBL" id="RGZ77372.1"/>
    </source>
</evidence>
<keyword evidence="1 2" id="KW-0238">DNA-binding</keyword>
<dbReference type="PANTHER" id="PTHR43479:SF7">
    <property type="entry name" value="TETR-FAMILY TRANSCRIPTIONAL REGULATOR"/>
    <property type="match status" value="1"/>
</dbReference>
<dbReference type="GeneID" id="75047431"/>
<evidence type="ECO:0000259" key="3">
    <source>
        <dbReference type="PROSITE" id="PS50977"/>
    </source>
</evidence>
<dbReference type="Gene3D" id="1.10.357.10">
    <property type="entry name" value="Tetracycline Repressor, domain 2"/>
    <property type="match status" value="1"/>
</dbReference>
<evidence type="ECO:0000313" key="4">
    <source>
        <dbReference type="EMBL" id="CUM93371.1"/>
    </source>
</evidence>
<evidence type="ECO:0000313" key="10">
    <source>
        <dbReference type="Proteomes" id="UP000283700"/>
    </source>
</evidence>
<dbReference type="InterPro" id="IPR001647">
    <property type="entry name" value="HTH_TetR"/>
</dbReference>
<evidence type="ECO:0000313" key="7">
    <source>
        <dbReference type="EMBL" id="RHN10417.1"/>
    </source>
</evidence>
<dbReference type="Proteomes" id="UP000283700">
    <property type="component" value="Unassembled WGS sequence"/>
</dbReference>
<reference evidence="10 11" key="2">
    <citation type="submission" date="2018-08" db="EMBL/GenBank/DDBJ databases">
        <title>A genome reference for cultivated species of the human gut microbiota.</title>
        <authorList>
            <person name="Zou Y."/>
            <person name="Xue W."/>
            <person name="Luo G."/>
        </authorList>
    </citation>
    <scope>NUCLEOTIDE SEQUENCE [LARGE SCALE GENOMIC DNA]</scope>
    <source>
        <strain evidence="7 10">AF31-17AC</strain>
        <strain evidence="6 11">AM48-23BH</strain>
    </source>
</reference>
<evidence type="ECO:0000313" key="5">
    <source>
        <dbReference type="EMBL" id="CUN78929.1"/>
    </source>
</evidence>
<dbReference type="EMBL" id="QSEP01000163">
    <property type="protein sequence ID" value="RGZ77372.1"/>
    <property type="molecule type" value="Genomic_DNA"/>
</dbReference>
<dbReference type="SUPFAM" id="SSF46689">
    <property type="entry name" value="Homeodomain-like"/>
    <property type="match status" value="1"/>
</dbReference>
<protein>
    <submittedName>
        <fullName evidence="4">DNA-binding transcriptional repressor AcrR</fullName>
    </submittedName>
    <submittedName>
        <fullName evidence="6">TetR family transcriptional regulator</fullName>
    </submittedName>
</protein>
<sequence length="185" mass="21998">MPPFAKREIKNSFIKLLTERPISQITVKDIVEDCGVNRNSFYYHFQDIPSLLEEIIVEMTAKVIENLPEESTFEEKVTAALEEINLNKRMIYHIYGSSNREFYEKQLMKICDYVTRTYIRSRDYSEKVASKDLEFVISYLKCELFGQLIDWLNHDMSYDIVEHSRILCRMFAGSMRMVCQKYKLI</sequence>
<dbReference type="PANTHER" id="PTHR43479">
    <property type="entry name" value="ACREF/ENVCD OPERON REPRESSOR-RELATED"/>
    <property type="match status" value="1"/>
</dbReference>
<evidence type="ECO:0000313" key="9">
    <source>
        <dbReference type="Proteomes" id="UP000095679"/>
    </source>
</evidence>
<dbReference type="InterPro" id="IPR009057">
    <property type="entry name" value="Homeodomain-like_sf"/>
</dbReference>
<gene>
    <name evidence="6" type="ORF">DW972_14565</name>
    <name evidence="7" type="ORF">DWZ29_13205</name>
    <name evidence="5" type="ORF">ERS852450_00635</name>
    <name evidence="4" type="ORF">ERS852578_01168</name>
</gene>
<dbReference type="PROSITE" id="PS50977">
    <property type="entry name" value="HTH_TETR_2"/>
    <property type="match status" value="1"/>
</dbReference>
<name>A0A173SSM6_9FIRM</name>
<feature type="domain" description="HTH tetR-type" evidence="3">
    <location>
        <begin position="3"/>
        <end position="63"/>
    </location>
</feature>
<dbReference type="EMBL" id="CYZL01000004">
    <property type="protein sequence ID" value="CUN78929.1"/>
    <property type="molecule type" value="Genomic_DNA"/>
</dbReference>
<dbReference type="AlphaFoldDB" id="A0A173SSM6"/>